<dbReference type="Proteomes" id="UP000030960">
    <property type="component" value="Unassembled WGS sequence"/>
</dbReference>
<keyword evidence="3" id="KW-0963">Cytoplasm</keyword>
<keyword evidence="9" id="KW-0170">Cobalt</keyword>
<dbReference type="SUPFAM" id="SSF55031">
    <property type="entry name" value="Bacterial exopeptidase dimerisation domain"/>
    <property type="match status" value="1"/>
</dbReference>
<dbReference type="SUPFAM" id="SSF53187">
    <property type="entry name" value="Zn-dependent exopeptidases"/>
    <property type="match status" value="1"/>
</dbReference>
<evidence type="ECO:0000256" key="6">
    <source>
        <dbReference type="ARBA" id="ARBA00022723"/>
    </source>
</evidence>
<dbReference type="Pfam" id="PF07687">
    <property type="entry name" value="M20_dimer"/>
    <property type="match status" value="1"/>
</dbReference>
<gene>
    <name evidence="11" type="ORF">OA50_01150</name>
</gene>
<keyword evidence="12" id="KW-1185">Reference proteome</keyword>
<dbReference type="CDD" id="cd03894">
    <property type="entry name" value="M20_ArgE"/>
    <property type="match status" value="1"/>
</dbReference>
<evidence type="ECO:0000313" key="12">
    <source>
        <dbReference type="Proteomes" id="UP000030960"/>
    </source>
</evidence>
<dbReference type="Gene3D" id="3.30.70.360">
    <property type="match status" value="1"/>
</dbReference>
<dbReference type="PATRIC" id="fig|1515334.3.peg.1153"/>
<comment type="similarity">
    <text evidence="2">Belongs to the peptidase M20A family. ArgE subfamily.</text>
</comment>
<feature type="domain" description="Peptidase M20 dimerisation" evidence="10">
    <location>
        <begin position="173"/>
        <end position="284"/>
    </location>
</feature>
<dbReference type="InterPro" id="IPR010169">
    <property type="entry name" value="AcOrn-deacetyl"/>
</dbReference>
<dbReference type="NCBIfam" id="NF005710">
    <property type="entry name" value="PRK07522.1"/>
    <property type="match status" value="1"/>
</dbReference>
<evidence type="ECO:0000256" key="3">
    <source>
        <dbReference type="ARBA" id="ARBA00022490"/>
    </source>
</evidence>
<keyword evidence="8" id="KW-0862">Zinc</keyword>
<evidence type="ECO:0000256" key="5">
    <source>
        <dbReference type="ARBA" id="ARBA00022605"/>
    </source>
</evidence>
<evidence type="ECO:0000256" key="8">
    <source>
        <dbReference type="ARBA" id="ARBA00022833"/>
    </source>
</evidence>
<dbReference type="GO" id="GO:0046872">
    <property type="term" value="F:metal ion binding"/>
    <property type="evidence" value="ECO:0007669"/>
    <property type="project" value="UniProtKB-KW"/>
</dbReference>
<dbReference type="Gene3D" id="3.40.630.10">
    <property type="entry name" value="Zn peptidases"/>
    <property type="match status" value="1"/>
</dbReference>
<name>A0A0B3SVU3_9RHOB</name>
<comment type="caution">
    <text evidence="11">The sequence shown here is derived from an EMBL/GenBank/DDBJ whole genome shotgun (WGS) entry which is preliminary data.</text>
</comment>
<reference evidence="11 12" key="1">
    <citation type="submission" date="2014-10" db="EMBL/GenBank/DDBJ databases">
        <title>Genome sequence of Ponticoccus sp. strain UMTAT08 isolated from clonal culture of toxic dinoflagellate Alexandrium tamiyavanichii.</title>
        <authorList>
            <person name="Gan H.Y."/>
            <person name="Muhd D.-D."/>
            <person name="Mohd Noor M.E."/>
            <person name="Yeong Y.S."/>
            <person name="Usup G."/>
        </authorList>
    </citation>
    <scope>NUCLEOTIDE SEQUENCE [LARGE SCALE GENOMIC DNA]</scope>
    <source>
        <strain evidence="11 12">UMTAT08</strain>
    </source>
</reference>
<evidence type="ECO:0000256" key="4">
    <source>
        <dbReference type="ARBA" id="ARBA00022571"/>
    </source>
</evidence>
<evidence type="ECO:0000256" key="9">
    <source>
        <dbReference type="ARBA" id="ARBA00023285"/>
    </source>
</evidence>
<dbReference type="EMBL" id="JSUQ01000003">
    <property type="protein sequence ID" value="KHQ54554.1"/>
    <property type="molecule type" value="Genomic_DNA"/>
</dbReference>
<keyword evidence="7" id="KW-0378">Hydrolase</keyword>
<dbReference type="InterPro" id="IPR050072">
    <property type="entry name" value="Peptidase_M20A"/>
</dbReference>
<dbReference type="Pfam" id="PF01546">
    <property type="entry name" value="Peptidase_M20"/>
    <property type="match status" value="1"/>
</dbReference>
<comment type="cofactor">
    <cofactor evidence="1">
        <name>Zn(2+)</name>
        <dbReference type="ChEBI" id="CHEBI:29105"/>
    </cofactor>
</comment>
<proteinExistence type="inferred from homology"/>
<evidence type="ECO:0000259" key="10">
    <source>
        <dbReference type="Pfam" id="PF07687"/>
    </source>
</evidence>
<dbReference type="InterPro" id="IPR001261">
    <property type="entry name" value="ArgE/DapE_CS"/>
</dbReference>
<keyword evidence="4" id="KW-0055">Arginine biosynthesis</keyword>
<dbReference type="GO" id="GO:0008777">
    <property type="term" value="F:acetylornithine deacetylase activity"/>
    <property type="evidence" value="ECO:0007669"/>
    <property type="project" value="TreeGrafter"/>
</dbReference>
<evidence type="ECO:0000256" key="1">
    <source>
        <dbReference type="ARBA" id="ARBA00001947"/>
    </source>
</evidence>
<evidence type="ECO:0000256" key="7">
    <source>
        <dbReference type="ARBA" id="ARBA00022801"/>
    </source>
</evidence>
<evidence type="ECO:0000313" key="11">
    <source>
        <dbReference type="EMBL" id="KHQ54554.1"/>
    </source>
</evidence>
<keyword evidence="6" id="KW-0479">Metal-binding</keyword>
<protein>
    <submittedName>
        <fullName evidence="11">Acetylornithine deacetylase</fullName>
    </submittedName>
</protein>
<organism evidence="11 12">
    <name type="scientific">Mameliella alba</name>
    <dbReference type="NCBI Taxonomy" id="561184"/>
    <lineage>
        <taxon>Bacteria</taxon>
        <taxon>Pseudomonadati</taxon>
        <taxon>Pseudomonadota</taxon>
        <taxon>Alphaproteobacteria</taxon>
        <taxon>Rhodobacterales</taxon>
        <taxon>Roseobacteraceae</taxon>
        <taxon>Mameliella</taxon>
    </lineage>
</organism>
<keyword evidence="5" id="KW-0028">Amino-acid biosynthesis</keyword>
<dbReference type="InterPro" id="IPR011650">
    <property type="entry name" value="Peptidase_M20_dimer"/>
</dbReference>
<sequence>MDLLYRTEELLGELIAFPTVSADGNLDLIAWAANYLKDLGAICDVTLDETGHKANLFATFGPEGDGGLVLSGHSDVVPVEDQEWSSDPFVMDDREGRLYGRGACDMKGFIACVLAVAPRIAEWPLTRPVHIALTYDEEVGCFGARALVEDLRARDIRPAMAILGEPTMMRVINGHKGCYEYTTHITGCAGHGSAPDHGVNAAVCAARYAGRLMELEGELRTRAPEGSPFSPAWTTLNIGRIHSGHAHNVIPDHAEIDWEMRPVQRSDAEHVLAEIDRFAEEMLPAMLSVHSEVAITREVIAETQGLHPVKDSEVATIVSALTGANGLDVVAFGTEAGLFQSLGMDCVVCGPGSIEQAHKPDEYVSRDQLSACLHMLQGLEKHLT</sequence>
<dbReference type="PANTHER" id="PTHR43808">
    <property type="entry name" value="ACETYLORNITHINE DEACETYLASE"/>
    <property type="match status" value="1"/>
</dbReference>
<dbReference type="NCBIfam" id="TIGR01892">
    <property type="entry name" value="AcOrn-deacetyl"/>
    <property type="match status" value="1"/>
</dbReference>
<dbReference type="InterPro" id="IPR002933">
    <property type="entry name" value="Peptidase_M20"/>
</dbReference>
<dbReference type="PROSITE" id="PS00759">
    <property type="entry name" value="ARGE_DAPE_CPG2_2"/>
    <property type="match status" value="1"/>
</dbReference>
<dbReference type="AlphaFoldDB" id="A0A0B3SVU3"/>
<dbReference type="GO" id="GO:0006526">
    <property type="term" value="P:L-arginine biosynthetic process"/>
    <property type="evidence" value="ECO:0007669"/>
    <property type="project" value="UniProtKB-KW"/>
</dbReference>
<dbReference type="PANTHER" id="PTHR43808:SF31">
    <property type="entry name" value="N-ACETYL-L-CITRULLINE DEACETYLASE"/>
    <property type="match status" value="1"/>
</dbReference>
<evidence type="ECO:0000256" key="2">
    <source>
        <dbReference type="ARBA" id="ARBA00005691"/>
    </source>
</evidence>
<dbReference type="RefSeq" id="WP_190285398.1">
    <property type="nucleotide sequence ID" value="NZ_JSUQ01000003.1"/>
</dbReference>
<dbReference type="STRING" id="561184.SAMN05216376_105321"/>
<accession>A0A0B3SVU3</accession>
<dbReference type="InterPro" id="IPR036264">
    <property type="entry name" value="Bact_exopeptidase_dim_dom"/>
</dbReference>